<comment type="caution">
    <text evidence="1">The sequence shown here is derived from an EMBL/GenBank/DDBJ whole genome shotgun (WGS) entry which is preliminary data.</text>
</comment>
<dbReference type="EMBL" id="BTGU01000055">
    <property type="protein sequence ID" value="GMN55142.1"/>
    <property type="molecule type" value="Genomic_DNA"/>
</dbReference>
<sequence length="280" mass="28268">MSFFSPNISFIFPTNLFRIPWPFSPPDAVVSTSNTSAKPSTEIPLALNSGTRSLYTAANGIRNLRDTLPAFLGAAPVPLTFHSPTRTRGAGGADDGGEVDVGLGDADEDGVGEVLLEDPPFLHDLLVEGGAGAGPGAGPGAGELVVEEVVVDGVGNDVELLELGGGGRRHGGFPLLFLSSSSSNAIVSTSNSSVTPSTEIPLILNCTTSCLYALFNDPRNSLDTSLFFLHDLLLEGGAGDGPGGAGVGVSVGGAGNDVELLEVGGEGGGHGRRGCVEGNV</sequence>
<dbReference type="Proteomes" id="UP001187192">
    <property type="component" value="Unassembled WGS sequence"/>
</dbReference>
<accession>A0AA88AL25</accession>
<evidence type="ECO:0000313" key="1">
    <source>
        <dbReference type="EMBL" id="GMN55142.1"/>
    </source>
</evidence>
<organism evidence="1 2">
    <name type="scientific">Ficus carica</name>
    <name type="common">Common fig</name>
    <dbReference type="NCBI Taxonomy" id="3494"/>
    <lineage>
        <taxon>Eukaryota</taxon>
        <taxon>Viridiplantae</taxon>
        <taxon>Streptophyta</taxon>
        <taxon>Embryophyta</taxon>
        <taxon>Tracheophyta</taxon>
        <taxon>Spermatophyta</taxon>
        <taxon>Magnoliopsida</taxon>
        <taxon>eudicotyledons</taxon>
        <taxon>Gunneridae</taxon>
        <taxon>Pentapetalae</taxon>
        <taxon>rosids</taxon>
        <taxon>fabids</taxon>
        <taxon>Rosales</taxon>
        <taxon>Moraceae</taxon>
        <taxon>Ficeae</taxon>
        <taxon>Ficus</taxon>
    </lineage>
</organism>
<keyword evidence="2" id="KW-1185">Reference proteome</keyword>
<name>A0AA88AL25_FICCA</name>
<gene>
    <name evidence="1" type="ORF">TIFTF001_024259</name>
</gene>
<proteinExistence type="predicted"/>
<protein>
    <submittedName>
        <fullName evidence="1">Uncharacterized protein</fullName>
    </submittedName>
</protein>
<evidence type="ECO:0000313" key="2">
    <source>
        <dbReference type="Proteomes" id="UP001187192"/>
    </source>
</evidence>
<dbReference type="AlphaFoldDB" id="A0AA88AL25"/>
<reference evidence="1" key="1">
    <citation type="submission" date="2023-07" db="EMBL/GenBank/DDBJ databases">
        <title>draft genome sequence of fig (Ficus carica).</title>
        <authorList>
            <person name="Takahashi T."/>
            <person name="Nishimura K."/>
        </authorList>
    </citation>
    <scope>NUCLEOTIDE SEQUENCE</scope>
</reference>